<comment type="similarity">
    <text evidence="3">Belongs to the DegT/DnrJ/EryC1 family.</text>
</comment>
<dbReference type="OrthoDB" id="9810913at2"/>
<keyword evidence="4" id="KW-0032">Aminotransferase</keyword>
<keyword evidence="5" id="KW-1185">Reference proteome</keyword>
<dbReference type="RefSeq" id="WP_145191429.1">
    <property type="nucleotide sequence ID" value="NZ_CP036290.1"/>
</dbReference>
<feature type="modified residue" description="N6-(pyridoxal phosphate)lysine" evidence="2">
    <location>
        <position position="198"/>
    </location>
</feature>
<dbReference type="InterPro" id="IPR015422">
    <property type="entry name" value="PyrdxlP-dep_Trfase_small"/>
</dbReference>
<dbReference type="EC" id="2.6.1.98" evidence="4"/>
<dbReference type="GO" id="GO:0000271">
    <property type="term" value="P:polysaccharide biosynthetic process"/>
    <property type="evidence" value="ECO:0007669"/>
    <property type="project" value="TreeGrafter"/>
</dbReference>
<proteinExistence type="inferred from homology"/>
<gene>
    <name evidence="4" type="primary">wbpE</name>
    <name evidence="4" type="ORF">Pla163_35070</name>
</gene>
<keyword evidence="4" id="KW-0808">Transferase</keyword>
<dbReference type="AlphaFoldDB" id="A0A518D4G0"/>
<name>A0A518D4G0_9BACT</name>
<organism evidence="4 5">
    <name type="scientific">Rohdeia mirabilis</name>
    <dbReference type="NCBI Taxonomy" id="2528008"/>
    <lineage>
        <taxon>Bacteria</taxon>
        <taxon>Pseudomonadati</taxon>
        <taxon>Planctomycetota</taxon>
        <taxon>Planctomycetia</taxon>
        <taxon>Planctomycetia incertae sedis</taxon>
        <taxon>Rohdeia</taxon>
    </lineage>
</organism>
<dbReference type="Pfam" id="PF01041">
    <property type="entry name" value="DegT_DnrJ_EryC1"/>
    <property type="match status" value="1"/>
</dbReference>
<keyword evidence="2 3" id="KW-0663">Pyridoxal phosphate</keyword>
<dbReference type="SUPFAM" id="SSF53383">
    <property type="entry name" value="PLP-dependent transferases"/>
    <property type="match status" value="1"/>
</dbReference>
<evidence type="ECO:0000256" key="2">
    <source>
        <dbReference type="PIRSR" id="PIRSR000390-2"/>
    </source>
</evidence>
<dbReference type="InterPro" id="IPR015424">
    <property type="entry name" value="PyrdxlP-dep_Trfase"/>
</dbReference>
<dbReference type="PANTHER" id="PTHR30244">
    <property type="entry name" value="TRANSAMINASE"/>
    <property type="match status" value="1"/>
</dbReference>
<dbReference type="EMBL" id="CP036290">
    <property type="protein sequence ID" value="QDU86356.1"/>
    <property type="molecule type" value="Genomic_DNA"/>
</dbReference>
<dbReference type="PIRSF" id="PIRSF000390">
    <property type="entry name" value="PLP_StrS"/>
    <property type="match status" value="1"/>
</dbReference>
<dbReference type="CDD" id="cd00616">
    <property type="entry name" value="AHBA_syn"/>
    <property type="match status" value="1"/>
</dbReference>
<protein>
    <submittedName>
        <fullName evidence="4">UDP-2-acetamido-2-deoxy-3-oxo-D-glucuronate aminotransferase</fullName>
        <ecNumber evidence="4">2.6.1.98</ecNumber>
    </submittedName>
</protein>
<evidence type="ECO:0000313" key="4">
    <source>
        <dbReference type="EMBL" id="QDU86356.1"/>
    </source>
</evidence>
<dbReference type="InterPro" id="IPR015421">
    <property type="entry name" value="PyrdxlP-dep_Trfase_major"/>
</dbReference>
<dbReference type="Gene3D" id="3.90.1150.10">
    <property type="entry name" value="Aspartate Aminotransferase, domain 1"/>
    <property type="match status" value="1"/>
</dbReference>
<evidence type="ECO:0000313" key="5">
    <source>
        <dbReference type="Proteomes" id="UP000319342"/>
    </source>
</evidence>
<dbReference type="GO" id="GO:0030170">
    <property type="term" value="F:pyridoxal phosphate binding"/>
    <property type="evidence" value="ECO:0007669"/>
    <property type="project" value="TreeGrafter"/>
</dbReference>
<evidence type="ECO:0000256" key="1">
    <source>
        <dbReference type="PIRSR" id="PIRSR000390-1"/>
    </source>
</evidence>
<dbReference type="GO" id="GO:0008483">
    <property type="term" value="F:transaminase activity"/>
    <property type="evidence" value="ECO:0007669"/>
    <property type="project" value="UniProtKB-KW"/>
</dbReference>
<accession>A0A518D4G0</accession>
<dbReference type="Proteomes" id="UP000319342">
    <property type="component" value="Chromosome"/>
</dbReference>
<sequence length="379" mass="40696">MTGTVVRPVPYVDLHAQRRRIAAGVDAAIARVLEHGGFVMGPEIEELEAELARRAGVAHCLTCASGTTALTIPLLARGIGPGDAVFVPSFTFTSTAEVVALRGATPVFVDVRRDTFDMDPQSLDVAIATARAAGLAPRCVIPVDLFGQPADYRGVRRVADAHGLWVLGDAAQSFGASQHGRPVGSLAEVSATSFYPSKPLGCYGDGGAVFTDDDELFERMRAVRVHGQGRDRDTLVSLGLTGRLDSIQAAVLLQKLTIFDDECDRRDEIAARYAERLSDVVDVPVLGPGNRSIWAQYTIRTERRDQVVERLDACCVPTAVFYRRPLHLQAPYAHFPSVAGGLPVTEALADEVVSLPLHPYLEADDQDRVVAGVRAAFGA</sequence>
<dbReference type="PANTHER" id="PTHR30244:SF42">
    <property type="entry name" value="UDP-2-ACETAMIDO-2-DEOXY-3-OXO-D-GLUCURONATE AMINOTRANSFERASE"/>
    <property type="match status" value="1"/>
</dbReference>
<dbReference type="InterPro" id="IPR000653">
    <property type="entry name" value="DegT/StrS_aminotransferase"/>
</dbReference>
<dbReference type="Gene3D" id="3.40.640.10">
    <property type="entry name" value="Type I PLP-dependent aspartate aminotransferase-like (Major domain)"/>
    <property type="match status" value="1"/>
</dbReference>
<reference evidence="4 5" key="1">
    <citation type="submission" date="2019-02" db="EMBL/GenBank/DDBJ databases">
        <title>Deep-cultivation of Planctomycetes and their phenomic and genomic characterization uncovers novel biology.</title>
        <authorList>
            <person name="Wiegand S."/>
            <person name="Jogler M."/>
            <person name="Boedeker C."/>
            <person name="Pinto D."/>
            <person name="Vollmers J."/>
            <person name="Rivas-Marin E."/>
            <person name="Kohn T."/>
            <person name="Peeters S.H."/>
            <person name="Heuer A."/>
            <person name="Rast P."/>
            <person name="Oberbeckmann S."/>
            <person name="Bunk B."/>
            <person name="Jeske O."/>
            <person name="Meyerdierks A."/>
            <person name="Storesund J.E."/>
            <person name="Kallscheuer N."/>
            <person name="Luecker S."/>
            <person name="Lage O.M."/>
            <person name="Pohl T."/>
            <person name="Merkel B.J."/>
            <person name="Hornburger P."/>
            <person name="Mueller R.-W."/>
            <person name="Bruemmer F."/>
            <person name="Labrenz M."/>
            <person name="Spormann A.M."/>
            <person name="Op den Camp H."/>
            <person name="Overmann J."/>
            <person name="Amann R."/>
            <person name="Jetten M.S.M."/>
            <person name="Mascher T."/>
            <person name="Medema M.H."/>
            <person name="Devos D.P."/>
            <person name="Kaster A.-K."/>
            <person name="Ovreas L."/>
            <person name="Rohde M."/>
            <person name="Galperin M.Y."/>
            <person name="Jogler C."/>
        </authorList>
    </citation>
    <scope>NUCLEOTIDE SEQUENCE [LARGE SCALE GENOMIC DNA]</scope>
    <source>
        <strain evidence="4 5">Pla163</strain>
    </source>
</reference>
<evidence type="ECO:0000256" key="3">
    <source>
        <dbReference type="RuleBase" id="RU004508"/>
    </source>
</evidence>
<feature type="active site" description="Proton acceptor" evidence="1">
    <location>
        <position position="198"/>
    </location>
</feature>